<gene>
    <name evidence="2" type="ORF">DV733_07035</name>
</gene>
<dbReference type="SUPFAM" id="SSF54427">
    <property type="entry name" value="NTF2-like"/>
    <property type="match status" value="1"/>
</dbReference>
<accession>A0A4D6HD72</accession>
<dbReference type="AlphaFoldDB" id="A0A4D6HD72"/>
<evidence type="ECO:0000259" key="1">
    <source>
        <dbReference type="Pfam" id="PF12680"/>
    </source>
</evidence>
<dbReference type="STRING" id="1457250.GCA_000755225_00075"/>
<evidence type="ECO:0000313" key="2">
    <source>
        <dbReference type="EMBL" id="QCC51012.1"/>
    </source>
</evidence>
<dbReference type="EMBL" id="CP031310">
    <property type="protein sequence ID" value="QCC51012.1"/>
    <property type="molecule type" value="Genomic_DNA"/>
</dbReference>
<dbReference type="Pfam" id="PF12680">
    <property type="entry name" value="SnoaL_2"/>
    <property type="match status" value="1"/>
</dbReference>
<dbReference type="Proteomes" id="UP000296706">
    <property type="component" value="Chromosome"/>
</dbReference>
<organism evidence="2 3">
    <name type="scientific">Halapricum salinum</name>
    <dbReference type="NCBI Taxonomy" id="1457250"/>
    <lineage>
        <taxon>Archaea</taxon>
        <taxon>Methanobacteriati</taxon>
        <taxon>Methanobacteriota</taxon>
        <taxon>Stenosarchaea group</taxon>
        <taxon>Halobacteria</taxon>
        <taxon>Halobacteriales</taxon>
        <taxon>Haloarculaceae</taxon>
        <taxon>Halapricum</taxon>
    </lineage>
</organism>
<dbReference type="RefSeq" id="WP_049995435.1">
    <property type="nucleotide sequence ID" value="NZ_CP031310.1"/>
</dbReference>
<dbReference type="InterPro" id="IPR037401">
    <property type="entry name" value="SnoaL-like"/>
</dbReference>
<protein>
    <submittedName>
        <fullName evidence="2">Nuclear transport factor 2 family protein</fullName>
    </submittedName>
</protein>
<name>A0A4D6HD72_9EURY</name>
<keyword evidence="3" id="KW-1185">Reference proteome</keyword>
<sequence length="110" mass="12422">MDERAATARTYYRSLDEHDYETLESILTPDFVHRRPDMTIDGRAEFVQFMREERPQSDTSHPIDAIYEQADGLAVEGRLLSAGGKQITAFVDVMTFAEGDISAITTYTTP</sequence>
<reference evidence="2 3" key="1">
    <citation type="journal article" date="2019" name="Nat. Commun.">
        <title>A new type of DNA phosphorothioation-based antiviral system in archaea.</title>
        <authorList>
            <person name="Xiong L."/>
            <person name="Liu S."/>
            <person name="Chen S."/>
            <person name="Xiao Y."/>
            <person name="Zhu B."/>
            <person name="Gao Y."/>
            <person name="Zhang Y."/>
            <person name="Chen B."/>
            <person name="Luo J."/>
            <person name="Deng Z."/>
            <person name="Chen X."/>
            <person name="Wang L."/>
            <person name="Chen S."/>
        </authorList>
    </citation>
    <scope>NUCLEOTIDE SEQUENCE [LARGE SCALE GENOMIC DNA]</scope>
    <source>
        <strain evidence="2 3">CBA1105</strain>
    </source>
</reference>
<dbReference type="KEGG" id="hsn:DV733_07035"/>
<proteinExistence type="predicted"/>
<dbReference type="GeneID" id="39847606"/>
<dbReference type="Gene3D" id="3.10.450.50">
    <property type="match status" value="1"/>
</dbReference>
<evidence type="ECO:0000313" key="3">
    <source>
        <dbReference type="Proteomes" id="UP000296706"/>
    </source>
</evidence>
<dbReference type="InterPro" id="IPR032710">
    <property type="entry name" value="NTF2-like_dom_sf"/>
</dbReference>
<dbReference type="OrthoDB" id="145984at2157"/>
<feature type="domain" description="SnoaL-like" evidence="1">
    <location>
        <begin position="9"/>
        <end position="102"/>
    </location>
</feature>